<dbReference type="Proteomes" id="UP000541426">
    <property type="component" value="Unassembled WGS sequence"/>
</dbReference>
<dbReference type="AlphaFoldDB" id="A0A7W6DMM0"/>
<organism evidence="2 3">
    <name type="scientific">Sagittula marina</name>
    <dbReference type="NCBI Taxonomy" id="943940"/>
    <lineage>
        <taxon>Bacteria</taxon>
        <taxon>Pseudomonadati</taxon>
        <taxon>Pseudomonadota</taxon>
        <taxon>Alphaproteobacteria</taxon>
        <taxon>Rhodobacterales</taxon>
        <taxon>Roseobacteraceae</taxon>
        <taxon>Sagittula</taxon>
    </lineage>
</organism>
<dbReference type="InterPro" id="IPR038740">
    <property type="entry name" value="BioF2-like_GNAT_dom"/>
</dbReference>
<dbReference type="PANTHER" id="PTHR36174:SF1">
    <property type="entry name" value="LIPID II:GLYCINE GLYCYLTRANSFERASE"/>
    <property type="match status" value="1"/>
</dbReference>
<accession>A0A7W6DMM0</accession>
<dbReference type="RefSeq" id="WP_246429315.1">
    <property type="nucleotide sequence ID" value="NZ_BAABBZ010000018.1"/>
</dbReference>
<reference evidence="2 3" key="1">
    <citation type="submission" date="2020-08" db="EMBL/GenBank/DDBJ databases">
        <title>Genomic Encyclopedia of Type Strains, Phase IV (KMG-IV): sequencing the most valuable type-strain genomes for metagenomic binning, comparative biology and taxonomic classification.</title>
        <authorList>
            <person name="Goeker M."/>
        </authorList>
    </citation>
    <scope>NUCLEOTIDE SEQUENCE [LARGE SCALE GENOMIC DNA]</scope>
    <source>
        <strain evidence="2 3">DSM 102235</strain>
    </source>
</reference>
<name>A0A7W6DMM0_9RHOB</name>
<dbReference type="InterPro" id="IPR016181">
    <property type="entry name" value="Acyl_CoA_acyltransferase"/>
</dbReference>
<dbReference type="Pfam" id="PF13480">
    <property type="entry name" value="Acetyltransf_6"/>
    <property type="match status" value="1"/>
</dbReference>
<dbReference type="Gene3D" id="3.40.630.30">
    <property type="match status" value="1"/>
</dbReference>
<evidence type="ECO:0000259" key="1">
    <source>
        <dbReference type="Pfam" id="PF13480"/>
    </source>
</evidence>
<keyword evidence="3" id="KW-1185">Reference proteome</keyword>
<dbReference type="SUPFAM" id="SSF55729">
    <property type="entry name" value="Acyl-CoA N-acyltransferases (Nat)"/>
    <property type="match status" value="1"/>
</dbReference>
<feature type="domain" description="BioF2-like acetyltransferase" evidence="1">
    <location>
        <begin position="84"/>
        <end position="216"/>
    </location>
</feature>
<dbReference type="InterPro" id="IPR050644">
    <property type="entry name" value="PG_Glycine_Bridge_Synth"/>
</dbReference>
<sequence length="259" mass="28737">MIWQVQSRRLGPLGRVDLVSRGPVAENPDDLNDWAQVWRHWHDGRPMILNADGIAAKTLRAAGFWPLLTPATLCVLPLGDTAKMRAALQQKWRNRLNRVQRTDVTVVKRALKTDDWLLQAEAEHAKTKGYRGLPPAFSVAFAQANPGLACVYEARHKGQPIAASLMLRHGRMATWQIGQSTEAGRALNAMNLVLWEAMQDLARAGHDQIDLGILNEQDAAGLTRFKLGTGARAHRLGGTWLHLGCLAPMARWLPDRMCA</sequence>
<protein>
    <recommendedName>
        <fullName evidence="1">BioF2-like acetyltransferase domain-containing protein</fullName>
    </recommendedName>
</protein>
<dbReference type="PANTHER" id="PTHR36174">
    <property type="entry name" value="LIPID II:GLYCINE GLYCYLTRANSFERASE"/>
    <property type="match status" value="1"/>
</dbReference>
<proteinExistence type="predicted"/>
<gene>
    <name evidence="2" type="ORF">GGQ68_001870</name>
</gene>
<dbReference type="EMBL" id="JACIEJ010000004">
    <property type="protein sequence ID" value="MBB3985537.1"/>
    <property type="molecule type" value="Genomic_DNA"/>
</dbReference>
<comment type="caution">
    <text evidence="2">The sequence shown here is derived from an EMBL/GenBank/DDBJ whole genome shotgun (WGS) entry which is preliminary data.</text>
</comment>
<evidence type="ECO:0000313" key="3">
    <source>
        <dbReference type="Proteomes" id="UP000541426"/>
    </source>
</evidence>
<evidence type="ECO:0000313" key="2">
    <source>
        <dbReference type="EMBL" id="MBB3985537.1"/>
    </source>
</evidence>